<protein>
    <submittedName>
        <fullName evidence="1">Uncharacterized protein</fullName>
    </submittedName>
</protein>
<dbReference type="EMBL" id="FQVN01000008">
    <property type="protein sequence ID" value="SHG32088.1"/>
    <property type="molecule type" value="Genomic_DNA"/>
</dbReference>
<dbReference type="OrthoDB" id="9970902at2"/>
<dbReference type="RefSeq" id="WP_073487402.1">
    <property type="nucleotide sequence ID" value="NZ_FQVN01000008.1"/>
</dbReference>
<gene>
    <name evidence="1" type="ORF">SAMN05444320_10814</name>
</gene>
<reference evidence="1 2" key="1">
    <citation type="submission" date="2016-11" db="EMBL/GenBank/DDBJ databases">
        <authorList>
            <person name="Jaros S."/>
            <person name="Januszkiewicz K."/>
            <person name="Wedrychowicz H."/>
        </authorList>
    </citation>
    <scope>NUCLEOTIDE SEQUENCE [LARGE SCALE GENOMIC DNA]</scope>
    <source>
        <strain evidence="1 2">DSM 44523</strain>
    </source>
</reference>
<dbReference type="Proteomes" id="UP000184501">
    <property type="component" value="Unassembled WGS sequence"/>
</dbReference>
<name>A0A1M5IUR3_STRHI</name>
<evidence type="ECO:0000313" key="2">
    <source>
        <dbReference type="Proteomes" id="UP000184501"/>
    </source>
</evidence>
<dbReference type="AlphaFoldDB" id="A0A1M5IUR3"/>
<organism evidence="1 2">
    <name type="scientific">Streptoalloteichus hindustanus</name>
    <dbReference type="NCBI Taxonomy" id="2017"/>
    <lineage>
        <taxon>Bacteria</taxon>
        <taxon>Bacillati</taxon>
        <taxon>Actinomycetota</taxon>
        <taxon>Actinomycetes</taxon>
        <taxon>Pseudonocardiales</taxon>
        <taxon>Pseudonocardiaceae</taxon>
        <taxon>Streptoalloteichus</taxon>
    </lineage>
</organism>
<accession>A0A1M5IUR3</accession>
<keyword evidence="2" id="KW-1185">Reference proteome</keyword>
<dbReference type="STRING" id="2017.SAMN05444320_10814"/>
<sequence length="88" mass="10067">MADDETSKQRLREIELKFMAEMPVEQTWEVPASPKQDGGPLTVSLRMPHLRITDGEGRYIVVSPDQAELLSSRLSDVYCWLRYDAPES</sequence>
<proteinExistence type="predicted"/>
<evidence type="ECO:0000313" key="1">
    <source>
        <dbReference type="EMBL" id="SHG32088.1"/>
    </source>
</evidence>